<feature type="compositionally biased region" description="Polar residues" evidence="4">
    <location>
        <begin position="388"/>
        <end position="400"/>
    </location>
</feature>
<keyword evidence="7" id="KW-0808">Transferase</keyword>
<feature type="transmembrane region" description="Helical" evidence="5">
    <location>
        <begin position="14"/>
        <end position="41"/>
    </location>
</feature>
<feature type="domain" description="Protein kinase" evidence="6">
    <location>
        <begin position="570"/>
        <end position="826"/>
    </location>
</feature>
<evidence type="ECO:0000313" key="7">
    <source>
        <dbReference type="EMBL" id="OQS02032.1"/>
    </source>
</evidence>
<dbReference type="EMBL" id="JNBS01001295">
    <property type="protein sequence ID" value="OQS02032.1"/>
    <property type="molecule type" value="Genomic_DNA"/>
</dbReference>
<dbReference type="GO" id="GO:0005886">
    <property type="term" value="C:plasma membrane"/>
    <property type="evidence" value="ECO:0007669"/>
    <property type="project" value="TreeGrafter"/>
</dbReference>
<dbReference type="PROSITE" id="PS50011">
    <property type="entry name" value="PROTEIN_KINASE_DOM"/>
    <property type="match status" value="2"/>
</dbReference>
<feature type="binding site" evidence="3">
    <location>
        <position position="597"/>
    </location>
    <ligand>
        <name>ATP</name>
        <dbReference type="ChEBI" id="CHEBI:30616"/>
    </ligand>
</feature>
<organism evidence="7 8">
    <name type="scientific">Thraustotheca clavata</name>
    <dbReference type="NCBI Taxonomy" id="74557"/>
    <lineage>
        <taxon>Eukaryota</taxon>
        <taxon>Sar</taxon>
        <taxon>Stramenopiles</taxon>
        <taxon>Oomycota</taxon>
        <taxon>Saprolegniomycetes</taxon>
        <taxon>Saprolegniales</taxon>
        <taxon>Achlyaceae</taxon>
        <taxon>Thraustotheca</taxon>
    </lineage>
</organism>
<keyword evidence="5" id="KW-0812">Transmembrane</keyword>
<comment type="catalytic activity">
    <reaction evidence="2">
        <text>L-tyrosyl-[protein] + ATP = O-phospho-L-tyrosyl-[protein] + ADP + H(+)</text>
        <dbReference type="Rhea" id="RHEA:10596"/>
        <dbReference type="Rhea" id="RHEA-COMP:10136"/>
        <dbReference type="Rhea" id="RHEA-COMP:20101"/>
        <dbReference type="ChEBI" id="CHEBI:15378"/>
        <dbReference type="ChEBI" id="CHEBI:30616"/>
        <dbReference type="ChEBI" id="CHEBI:46858"/>
        <dbReference type="ChEBI" id="CHEBI:61978"/>
        <dbReference type="ChEBI" id="CHEBI:456216"/>
        <dbReference type="EC" id="2.7.10.1"/>
    </reaction>
</comment>
<feature type="transmembrane region" description="Helical" evidence="5">
    <location>
        <begin position="157"/>
        <end position="182"/>
    </location>
</feature>
<dbReference type="GO" id="GO:0004714">
    <property type="term" value="F:transmembrane receptor protein tyrosine kinase activity"/>
    <property type="evidence" value="ECO:0007669"/>
    <property type="project" value="UniProtKB-EC"/>
</dbReference>
<keyword evidence="7" id="KW-0418">Kinase</keyword>
<dbReference type="Pfam" id="PF07714">
    <property type="entry name" value="PK_Tyr_Ser-Thr"/>
    <property type="match status" value="2"/>
</dbReference>
<dbReference type="PROSITE" id="PS00107">
    <property type="entry name" value="PROTEIN_KINASE_ATP"/>
    <property type="match status" value="2"/>
</dbReference>
<dbReference type="GO" id="GO:0007169">
    <property type="term" value="P:cell surface receptor protein tyrosine kinase signaling pathway"/>
    <property type="evidence" value="ECO:0007669"/>
    <property type="project" value="TreeGrafter"/>
</dbReference>
<dbReference type="PANTHER" id="PTHR24416:SF611">
    <property type="entry name" value="TYROSINE-PROTEIN KINASE TRANSMEMBRANE RECEPTOR ROR"/>
    <property type="match status" value="1"/>
</dbReference>
<evidence type="ECO:0000259" key="6">
    <source>
        <dbReference type="PROSITE" id="PS50011"/>
    </source>
</evidence>
<evidence type="ECO:0000256" key="5">
    <source>
        <dbReference type="SAM" id="Phobius"/>
    </source>
</evidence>
<dbReference type="PANTHER" id="PTHR24416">
    <property type="entry name" value="TYROSINE-PROTEIN KINASE RECEPTOR"/>
    <property type="match status" value="1"/>
</dbReference>
<proteinExistence type="predicted"/>
<dbReference type="Gene3D" id="1.10.510.10">
    <property type="entry name" value="Transferase(Phosphotransferase) domain 1"/>
    <property type="match status" value="2"/>
</dbReference>
<evidence type="ECO:0000256" key="1">
    <source>
        <dbReference type="ARBA" id="ARBA00004167"/>
    </source>
</evidence>
<sequence>MSRLLGTDRSFRRLVLFLIFSTINLIIVNAFAFSFWVLWIIISFLLQMCLAPFQKGGYGAYWRAFLHENVYTGFLEWLCRWEIRIRNIYYTKKYIETTQPVAVAPYIGRVAFYFFIWKTAQSYGLSYLSFFFTFVYPFVIIDSLLHPDLPVENKTPMATTIIIAILLFVGQLFVWRIFFWIMCKISELCIDPVFRPKYKYTLTEVFAPTNNASSKPIHYVITHDSPQRQAPFAIAGEEALGLSVVSNKEDQFCIPVPELSIPKAEDTPIPMLERITIQRNQTPIRPSQELSRSIVSLSRSIPPKITTQAITPRDTIVERNQVNYPPQRNLYVNNQFQATYDEFTESSYQPITRGVTRGFSSNNQGHYTTLESPRVNSNHVYSLLSPPERSNSQQSLRPQVSRSLSYAMPNSDPVHFAAFCPPSVSPSIFNFDIWAFLVHQRDDMREEATSDGVAKQLSREFLMDVRRGALVHITLSVPEGFQLLDNATKALLWQGDMTKVSYNIECLDSVVDGQVMFSASIVLGNQVMVLRSFVFASSKKRMVVSNEMSEVESSLEMLPESYEEIAYDELQMHELVGRGNFGDAFRATYHGQDVVVKTIRANEFGDNQDEIVQEFRHEAAVLSLFGHHPNIVPFVGACTDMSKPLSLVTQYVPEGSVEDQFGKGRLSVEMKTQILRGAAAGFLNIHEGRFIHRDIAARNCLMDDTYGAKVCDFGMCRRVGSMGGSYFYAGKGPLKYMAPESLTPPHAFSYQSDVYSFGVMMWETFNEQSPFGGLTGAEAAAHVLSGNRLELSNAIPLKLQDVMIDCFAIDPSKRPSMYEILLALILGASRSIRRLIVFLALTYVFQQTLYYALPFVVIIWICLYPFWLALYIIRCRQGRSWIVYKAHLERYKNKIVGITCRFDVSLLNLYNSKDPIKTSPSLPTVVSLCKLFGLLIYFNGWKAWTLKYVFILIGTLFTDGWHHIYTPANYTDPTHVKEGEYSWTFGSIMAACGIWLGTYFLCAFFAVLIIAATKFCTVSTVQAKVLEQDLMVDAPSVTQALTPRRDNSSDENIPGITVVAGIEKGFYCIPVPDPLGATPMYNPQINDDGRPSSPQSQLPAQEPTIRTDSSIATPPMQGGPARMNTPPSRPPSKMHIPPTRPPTTTHLSSTSIPAVESREDNDDSITTKVVVDEMLWNMNNQQQAGHTYDPFFATDFAESQNRVFRDIPDPTGWVSPTPYSSTFFNERTYDDLSPRRRSSVLFTRSLVQRTFSSMDSRNIVDVPTTRDNVHFTSYAPPCVAPSTVFPFKVWAFLVHQRDEMREEALADGSSKQLSRECMLQIRKGALVHISLKVPEQIRVLSESILPMSWEGEVTHVNFELECIKTARDGQIMIEATIVVGAAVMVLSSYIFISTLNGVDEVQELQTDFNALPETFEEINYDCLQIYNQVGRGHFGDAYRAKYNGQDVVIKKLRPNSFGENQDQIVQEFRHEAAVLSLFGHHPNIVPFVGACTDLSKELCLVTQYLPFGSLEDQYGKALPVRTKARILKDAACGLLNIHEGGFIHRDVAARNCLVDTDYRGRICDFGLCRRVNSYGGAHFSEGSMPLKYLAPESLTEPHSFSYRSDSYSFGVMMWETLSESKPYSGMTATEAANHIMNGYGLDSATIPLSYRDLLTSCLSGDPAKRPSMAHIYHRLLDVEALIVG</sequence>
<feature type="transmembrane region" description="Helical" evidence="5">
    <location>
        <begin position="985"/>
        <end position="1012"/>
    </location>
</feature>
<keyword evidence="3" id="KW-0547">Nucleotide-binding</keyword>
<protein>
    <submittedName>
        <fullName evidence="7">Kinase</fullName>
    </submittedName>
</protein>
<evidence type="ECO:0000313" key="8">
    <source>
        <dbReference type="Proteomes" id="UP000243217"/>
    </source>
</evidence>
<feature type="compositionally biased region" description="Low complexity" evidence="4">
    <location>
        <begin position="1142"/>
        <end position="1153"/>
    </location>
</feature>
<dbReference type="GO" id="GO:0005524">
    <property type="term" value="F:ATP binding"/>
    <property type="evidence" value="ECO:0007669"/>
    <property type="project" value="UniProtKB-UniRule"/>
</dbReference>
<feature type="domain" description="Protein kinase" evidence="6">
    <location>
        <begin position="1423"/>
        <end position="1676"/>
    </location>
</feature>
<keyword evidence="5" id="KW-1133">Transmembrane helix</keyword>
<gene>
    <name evidence="7" type="ORF">THRCLA_05563</name>
</gene>
<comment type="subcellular location">
    <subcellularLocation>
        <location evidence="1">Membrane</location>
        <topology evidence="1">Single-pass membrane protein</topology>
    </subcellularLocation>
</comment>
<name>A0A1V9ZVH2_9STRA</name>
<dbReference type="Proteomes" id="UP000243217">
    <property type="component" value="Unassembled WGS sequence"/>
</dbReference>
<feature type="binding site" evidence="3">
    <location>
        <position position="1451"/>
    </location>
    <ligand>
        <name>ATP</name>
        <dbReference type="ChEBI" id="CHEBI:30616"/>
    </ligand>
</feature>
<feature type="transmembrane region" description="Helical" evidence="5">
    <location>
        <begin position="851"/>
        <end position="873"/>
    </location>
</feature>
<dbReference type="PROSITE" id="PS00109">
    <property type="entry name" value="PROTEIN_KINASE_TYR"/>
    <property type="match status" value="2"/>
</dbReference>
<dbReference type="STRING" id="74557.A0A1V9ZVH2"/>
<dbReference type="InterPro" id="IPR017441">
    <property type="entry name" value="Protein_kinase_ATP_BS"/>
</dbReference>
<feature type="transmembrane region" description="Helical" evidence="5">
    <location>
        <begin position="123"/>
        <end position="145"/>
    </location>
</feature>
<dbReference type="SUPFAM" id="SSF56112">
    <property type="entry name" value="Protein kinase-like (PK-like)"/>
    <property type="match status" value="2"/>
</dbReference>
<dbReference type="InterPro" id="IPR000719">
    <property type="entry name" value="Prot_kinase_dom"/>
</dbReference>
<keyword evidence="3" id="KW-0067">ATP-binding</keyword>
<keyword evidence="5" id="KW-0472">Membrane</keyword>
<evidence type="ECO:0000256" key="2">
    <source>
        <dbReference type="ARBA" id="ARBA00051243"/>
    </source>
</evidence>
<dbReference type="InterPro" id="IPR050122">
    <property type="entry name" value="RTK"/>
</dbReference>
<dbReference type="SMART" id="SM00219">
    <property type="entry name" value="TyrKc"/>
    <property type="match status" value="2"/>
</dbReference>
<dbReference type="InterPro" id="IPR011009">
    <property type="entry name" value="Kinase-like_dom_sf"/>
</dbReference>
<dbReference type="GO" id="GO:0043235">
    <property type="term" value="C:receptor complex"/>
    <property type="evidence" value="ECO:0007669"/>
    <property type="project" value="TreeGrafter"/>
</dbReference>
<dbReference type="InterPro" id="IPR020635">
    <property type="entry name" value="Tyr_kinase_cat_dom"/>
</dbReference>
<feature type="region of interest" description="Disordered" evidence="4">
    <location>
        <begin position="380"/>
        <end position="400"/>
    </location>
</feature>
<dbReference type="InterPro" id="IPR001245">
    <property type="entry name" value="Ser-Thr/Tyr_kinase_cat_dom"/>
</dbReference>
<dbReference type="InterPro" id="IPR008266">
    <property type="entry name" value="Tyr_kinase_AS"/>
</dbReference>
<accession>A0A1V9ZVH2</accession>
<keyword evidence="8" id="KW-1185">Reference proteome</keyword>
<reference evidence="7 8" key="1">
    <citation type="journal article" date="2014" name="Genome Biol. Evol.">
        <title>The secreted proteins of Achlya hypogyna and Thraustotheca clavata identify the ancestral oomycete secretome and reveal gene acquisitions by horizontal gene transfer.</title>
        <authorList>
            <person name="Misner I."/>
            <person name="Blouin N."/>
            <person name="Leonard G."/>
            <person name="Richards T.A."/>
            <person name="Lane C.E."/>
        </authorList>
    </citation>
    <scope>NUCLEOTIDE SEQUENCE [LARGE SCALE GENOMIC DNA]</scope>
    <source>
        <strain evidence="7 8">ATCC 34112</strain>
    </source>
</reference>
<feature type="compositionally biased region" description="Polar residues" evidence="4">
    <location>
        <begin position="1092"/>
        <end position="1112"/>
    </location>
</feature>
<dbReference type="Gene3D" id="3.30.200.20">
    <property type="entry name" value="Phosphorylase Kinase, domain 1"/>
    <property type="match status" value="2"/>
</dbReference>
<feature type="region of interest" description="Disordered" evidence="4">
    <location>
        <begin position="1078"/>
        <end position="1163"/>
    </location>
</feature>
<dbReference type="OrthoDB" id="60655at2759"/>
<feature type="transmembrane region" description="Helical" evidence="5">
    <location>
        <begin position="948"/>
        <end position="965"/>
    </location>
</feature>
<evidence type="ECO:0000256" key="3">
    <source>
        <dbReference type="PROSITE-ProRule" id="PRU10141"/>
    </source>
</evidence>
<feature type="transmembrane region" description="Helical" evidence="5">
    <location>
        <begin position="1371"/>
        <end position="1392"/>
    </location>
</feature>
<evidence type="ECO:0000256" key="4">
    <source>
        <dbReference type="SAM" id="MobiDB-lite"/>
    </source>
</evidence>
<comment type="caution">
    <text evidence="7">The sequence shown here is derived from an EMBL/GenBank/DDBJ whole genome shotgun (WGS) entry which is preliminary data.</text>
</comment>